<reference evidence="2 3" key="1">
    <citation type="journal article" date="2021" name="BMC Biol.">
        <title>Horizontally acquired antibacterial genes associated with adaptive radiation of ladybird beetles.</title>
        <authorList>
            <person name="Li H.S."/>
            <person name="Tang X.F."/>
            <person name="Huang Y.H."/>
            <person name="Xu Z.Y."/>
            <person name="Chen M.L."/>
            <person name="Du X.Y."/>
            <person name="Qiu B.Y."/>
            <person name="Chen P.T."/>
            <person name="Zhang W."/>
            <person name="Slipinski A."/>
            <person name="Escalona H.E."/>
            <person name="Waterhouse R.M."/>
            <person name="Zwick A."/>
            <person name="Pang H."/>
        </authorList>
    </citation>
    <scope>NUCLEOTIDE SEQUENCE [LARGE SCALE GENOMIC DNA]</scope>
    <source>
        <strain evidence="2">SYSU2018</strain>
    </source>
</reference>
<proteinExistence type="predicted"/>
<evidence type="ECO:0000313" key="2">
    <source>
        <dbReference type="EMBL" id="KAL3288257.1"/>
    </source>
</evidence>
<evidence type="ECO:0000313" key="3">
    <source>
        <dbReference type="Proteomes" id="UP001516400"/>
    </source>
</evidence>
<sequence>MQPESDSKVASFSLDGFCFPLPMNSDSTNDDIESLRNHKLRKIVPDPDISVPSDSGQSKSLLPLVKRLRVSDVYSDSDTDSGNEFMNDKTPSKSSRETANVQATASPKNICAGVYMLKQLLCKTGQKYSISLCWVVLSNMDENGGVKVQFMTTVDGKLKYNC</sequence>
<evidence type="ECO:0000256" key="1">
    <source>
        <dbReference type="SAM" id="MobiDB-lite"/>
    </source>
</evidence>
<dbReference type="AlphaFoldDB" id="A0ABD2PBT7"/>
<accession>A0ABD2PBT7</accession>
<organism evidence="2 3">
    <name type="scientific">Cryptolaemus montrouzieri</name>
    <dbReference type="NCBI Taxonomy" id="559131"/>
    <lineage>
        <taxon>Eukaryota</taxon>
        <taxon>Metazoa</taxon>
        <taxon>Ecdysozoa</taxon>
        <taxon>Arthropoda</taxon>
        <taxon>Hexapoda</taxon>
        <taxon>Insecta</taxon>
        <taxon>Pterygota</taxon>
        <taxon>Neoptera</taxon>
        <taxon>Endopterygota</taxon>
        <taxon>Coleoptera</taxon>
        <taxon>Polyphaga</taxon>
        <taxon>Cucujiformia</taxon>
        <taxon>Coccinelloidea</taxon>
        <taxon>Coccinellidae</taxon>
        <taxon>Scymninae</taxon>
        <taxon>Scymnini</taxon>
        <taxon>Cryptolaemus</taxon>
    </lineage>
</organism>
<comment type="caution">
    <text evidence="2">The sequence shown here is derived from an EMBL/GenBank/DDBJ whole genome shotgun (WGS) entry which is preliminary data.</text>
</comment>
<dbReference type="EMBL" id="JABFTP020000185">
    <property type="protein sequence ID" value="KAL3288257.1"/>
    <property type="molecule type" value="Genomic_DNA"/>
</dbReference>
<gene>
    <name evidence="2" type="ORF">HHI36_002706</name>
</gene>
<protein>
    <submittedName>
        <fullName evidence="2">Uncharacterized protein</fullName>
    </submittedName>
</protein>
<name>A0ABD2PBT7_9CUCU</name>
<keyword evidence="3" id="KW-1185">Reference proteome</keyword>
<dbReference type="Proteomes" id="UP001516400">
    <property type="component" value="Unassembled WGS sequence"/>
</dbReference>
<feature type="region of interest" description="Disordered" evidence="1">
    <location>
        <begin position="74"/>
        <end position="102"/>
    </location>
</feature>
<feature type="compositionally biased region" description="Basic and acidic residues" evidence="1">
    <location>
        <begin position="86"/>
        <end position="96"/>
    </location>
</feature>